<dbReference type="Proteomes" id="UP000217790">
    <property type="component" value="Unassembled WGS sequence"/>
</dbReference>
<dbReference type="EMBL" id="KZ293657">
    <property type="protein sequence ID" value="PBK93067.1"/>
    <property type="molecule type" value="Genomic_DNA"/>
</dbReference>
<keyword evidence="2" id="KW-1185">Reference proteome</keyword>
<organism evidence="1 2">
    <name type="scientific">Armillaria gallica</name>
    <name type="common">Bulbous honey fungus</name>
    <name type="synonym">Armillaria bulbosa</name>
    <dbReference type="NCBI Taxonomy" id="47427"/>
    <lineage>
        <taxon>Eukaryota</taxon>
        <taxon>Fungi</taxon>
        <taxon>Dikarya</taxon>
        <taxon>Basidiomycota</taxon>
        <taxon>Agaricomycotina</taxon>
        <taxon>Agaricomycetes</taxon>
        <taxon>Agaricomycetidae</taxon>
        <taxon>Agaricales</taxon>
        <taxon>Marasmiineae</taxon>
        <taxon>Physalacriaceae</taxon>
        <taxon>Armillaria</taxon>
    </lineage>
</organism>
<evidence type="ECO:0000313" key="2">
    <source>
        <dbReference type="Proteomes" id="UP000217790"/>
    </source>
</evidence>
<dbReference type="AlphaFoldDB" id="A0A2H3DVC3"/>
<sequence>MLTDPKSNGSIFVPTPSTRKRTLLVFFVFAPLFLQSLTNRPILVEVSTARRCHF</sequence>
<name>A0A2H3DVC3_ARMGA</name>
<protein>
    <submittedName>
        <fullName evidence="1">Uncharacterized protein</fullName>
    </submittedName>
</protein>
<gene>
    <name evidence="1" type="ORF">ARMGADRAFT_1012745</name>
</gene>
<dbReference type="InParanoid" id="A0A2H3DVC3"/>
<reference evidence="2" key="1">
    <citation type="journal article" date="2017" name="Nat. Ecol. Evol.">
        <title>Genome expansion and lineage-specific genetic innovations in the forest pathogenic fungi Armillaria.</title>
        <authorList>
            <person name="Sipos G."/>
            <person name="Prasanna A.N."/>
            <person name="Walter M.C."/>
            <person name="O'Connor E."/>
            <person name="Balint B."/>
            <person name="Krizsan K."/>
            <person name="Kiss B."/>
            <person name="Hess J."/>
            <person name="Varga T."/>
            <person name="Slot J."/>
            <person name="Riley R."/>
            <person name="Boka B."/>
            <person name="Rigling D."/>
            <person name="Barry K."/>
            <person name="Lee J."/>
            <person name="Mihaltcheva S."/>
            <person name="LaButti K."/>
            <person name="Lipzen A."/>
            <person name="Waldron R."/>
            <person name="Moloney N.M."/>
            <person name="Sperisen C."/>
            <person name="Kredics L."/>
            <person name="Vagvoelgyi C."/>
            <person name="Patrignani A."/>
            <person name="Fitzpatrick D."/>
            <person name="Nagy I."/>
            <person name="Doyle S."/>
            <person name="Anderson J.B."/>
            <person name="Grigoriev I.V."/>
            <person name="Gueldener U."/>
            <person name="Muensterkoetter M."/>
            <person name="Nagy L.G."/>
        </authorList>
    </citation>
    <scope>NUCLEOTIDE SEQUENCE [LARGE SCALE GENOMIC DNA]</scope>
    <source>
        <strain evidence="2">Ar21-2</strain>
    </source>
</reference>
<evidence type="ECO:0000313" key="1">
    <source>
        <dbReference type="EMBL" id="PBK93067.1"/>
    </source>
</evidence>
<accession>A0A2H3DVC3</accession>
<proteinExistence type="predicted"/>